<protein>
    <submittedName>
        <fullName evidence="1">Uncharacterized protein</fullName>
    </submittedName>
</protein>
<evidence type="ECO:0000313" key="2">
    <source>
        <dbReference type="Proteomes" id="UP000576082"/>
    </source>
</evidence>
<evidence type="ECO:0000313" key="1">
    <source>
        <dbReference type="EMBL" id="NME70236.1"/>
    </source>
</evidence>
<gene>
    <name evidence="1" type="ORF">HHU12_19830</name>
</gene>
<name>A0A7X9RWY4_9BACT</name>
<dbReference type="RefSeq" id="WP_169658478.1">
    <property type="nucleotide sequence ID" value="NZ_JABANE010000058.1"/>
</dbReference>
<accession>A0A7X9RWY4</accession>
<proteinExistence type="predicted"/>
<dbReference type="AlphaFoldDB" id="A0A7X9RWY4"/>
<keyword evidence="2" id="KW-1185">Reference proteome</keyword>
<dbReference type="EMBL" id="JABANE010000058">
    <property type="protein sequence ID" value="NME70236.1"/>
    <property type="molecule type" value="Genomic_DNA"/>
</dbReference>
<dbReference type="Proteomes" id="UP000576082">
    <property type="component" value="Unassembled WGS sequence"/>
</dbReference>
<organism evidence="1 2">
    <name type="scientific">Flammeovirga aprica JL-4</name>
    <dbReference type="NCBI Taxonomy" id="694437"/>
    <lineage>
        <taxon>Bacteria</taxon>
        <taxon>Pseudomonadati</taxon>
        <taxon>Bacteroidota</taxon>
        <taxon>Cytophagia</taxon>
        <taxon>Cytophagales</taxon>
        <taxon>Flammeovirgaceae</taxon>
        <taxon>Flammeovirga</taxon>
    </lineage>
</organism>
<comment type="caution">
    <text evidence="1">The sequence shown here is derived from an EMBL/GenBank/DDBJ whole genome shotgun (WGS) entry which is preliminary data.</text>
</comment>
<reference evidence="1 2" key="1">
    <citation type="submission" date="2020-04" db="EMBL/GenBank/DDBJ databases">
        <title>Flammeovirga sp. SR4, a novel species isolated from seawater.</title>
        <authorList>
            <person name="Wang X."/>
        </authorList>
    </citation>
    <scope>NUCLEOTIDE SEQUENCE [LARGE SCALE GENOMIC DNA]</scope>
    <source>
        <strain evidence="1 2">ATCC 23126</strain>
    </source>
</reference>
<sequence length="249" mass="28997">MNSKLQYVKLKNIYIIIVLSLWSCSKKGESIQKEKSVGDIIIISDHSNGIDELEEVDYTILSCDSTEINGKKYMGYRQSTESYFYVVNENMDTIYKHDKWVDSIEFIDFNNDGESDILFNYVTNIPMVKDVALFNSKTNKFTLVENFSKFPDPKQVSKTGYYYSYQRAGCADHNWVSDLFIIKDYQVLTYGRIHGIGCETVDHKTGVFIYKLVDGESQLIDSIPLDHGYNDEKCDFIEKYWTNNYKKFI</sequence>